<dbReference type="InterPro" id="IPR011335">
    <property type="entry name" value="Restrct_endonuc-II-like"/>
</dbReference>
<dbReference type="SUPFAM" id="SSF52980">
    <property type="entry name" value="Restriction endonuclease-like"/>
    <property type="match status" value="1"/>
</dbReference>
<reference evidence="2" key="1">
    <citation type="submission" date="2021-10" db="EMBL/GenBank/DDBJ databases">
        <title>Roseicella aerolatum sp. nov., isolated from aerosols of e-waste dismantling site.</title>
        <authorList>
            <person name="Qin T."/>
        </authorList>
    </citation>
    <scope>NUCLEOTIDE SEQUENCE</scope>
    <source>
        <strain evidence="2">GB24</strain>
    </source>
</reference>
<dbReference type="InterPro" id="IPR015278">
    <property type="entry name" value="BglII-like"/>
</dbReference>
<accession>A0A9X1IIL9</accession>
<feature type="compositionally biased region" description="Low complexity" evidence="1">
    <location>
        <begin position="108"/>
        <end position="121"/>
    </location>
</feature>
<protein>
    <submittedName>
        <fullName evidence="2">Uncharacterized protein</fullName>
    </submittedName>
</protein>
<gene>
    <name evidence="2" type="ORF">LHA35_26810</name>
</gene>
<dbReference type="Proteomes" id="UP001139311">
    <property type="component" value="Unassembled WGS sequence"/>
</dbReference>
<dbReference type="GO" id="GO:0009307">
    <property type="term" value="P:DNA restriction-modification system"/>
    <property type="evidence" value="ECO:0007669"/>
    <property type="project" value="InterPro"/>
</dbReference>
<dbReference type="EMBL" id="JAJAQI010000083">
    <property type="protein sequence ID" value="MCB4825330.1"/>
    <property type="molecule type" value="Genomic_DNA"/>
</dbReference>
<dbReference type="Pfam" id="PF09195">
    <property type="entry name" value="Endonuc-BglII"/>
    <property type="match status" value="1"/>
</dbReference>
<proteinExistence type="predicted"/>
<feature type="non-terminal residue" evidence="2">
    <location>
        <position position="121"/>
    </location>
</feature>
<comment type="caution">
    <text evidence="2">The sequence shown here is derived from an EMBL/GenBank/DDBJ whole genome shotgun (WGS) entry which is preliminary data.</text>
</comment>
<sequence length="121" mass="13133">MPAAPWAGRFPPAPPTITEAVPSRYPGLGPSPRIPSRALVDNFKGRVVLDVEWNAKDGNLDRDLASYRSWYEAGVISAGVIIRPAGSIRAEIYGKDLSRVRPVPPRPSRSVASPGSRCRWG</sequence>
<evidence type="ECO:0000313" key="3">
    <source>
        <dbReference type="Proteomes" id="UP001139311"/>
    </source>
</evidence>
<evidence type="ECO:0000256" key="1">
    <source>
        <dbReference type="SAM" id="MobiDB-lite"/>
    </source>
</evidence>
<dbReference type="GO" id="GO:0009036">
    <property type="term" value="F:type II site-specific deoxyribonuclease activity"/>
    <property type="evidence" value="ECO:0007669"/>
    <property type="project" value="InterPro"/>
</dbReference>
<organism evidence="2 3">
    <name type="scientific">Roseicella aerolata</name>
    <dbReference type="NCBI Taxonomy" id="2883479"/>
    <lineage>
        <taxon>Bacteria</taxon>
        <taxon>Pseudomonadati</taxon>
        <taxon>Pseudomonadota</taxon>
        <taxon>Alphaproteobacteria</taxon>
        <taxon>Acetobacterales</taxon>
        <taxon>Roseomonadaceae</taxon>
        <taxon>Roseicella</taxon>
    </lineage>
</organism>
<feature type="region of interest" description="Disordered" evidence="1">
    <location>
        <begin position="99"/>
        <end position="121"/>
    </location>
</feature>
<dbReference type="AlphaFoldDB" id="A0A9X1IIL9"/>
<name>A0A9X1IIL9_9PROT</name>
<feature type="region of interest" description="Disordered" evidence="1">
    <location>
        <begin position="1"/>
        <end position="25"/>
    </location>
</feature>
<keyword evidence="3" id="KW-1185">Reference proteome</keyword>
<evidence type="ECO:0000313" key="2">
    <source>
        <dbReference type="EMBL" id="MCB4825330.1"/>
    </source>
</evidence>